<dbReference type="AlphaFoldDB" id="A7I6P6"/>
<evidence type="ECO:0000313" key="2">
    <source>
        <dbReference type="Proteomes" id="UP000002408"/>
    </source>
</evidence>
<gene>
    <name evidence="1" type="ordered locus">Mboo_0889</name>
</gene>
<dbReference type="STRING" id="456442.Mboo_0889"/>
<proteinExistence type="predicted"/>
<name>A7I6P6_METB6</name>
<evidence type="ECO:0000313" key="1">
    <source>
        <dbReference type="EMBL" id="ABS55407.1"/>
    </source>
</evidence>
<dbReference type="Proteomes" id="UP000002408">
    <property type="component" value="Chromosome"/>
</dbReference>
<keyword evidence="2" id="KW-1185">Reference proteome</keyword>
<dbReference type="HOGENOM" id="CLU_2534648_0_0_2"/>
<sequence>MNGFALFKTTCRTGNCPASFLPGDYHDNPYVPGTSGHSLPQKAGPAISAVRLRECARYLCEVIASKGYMFLPRLSGWATTGYL</sequence>
<reference evidence="2" key="1">
    <citation type="journal article" date="2015" name="Microbiology">
        <title>Genome of Methanoregula boonei 6A8 reveals adaptations to oligotrophic peatland environments.</title>
        <authorList>
            <person name="Braeuer S."/>
            <person name="Cadillo-Quiroz H."/>
            <person name="Kyrpides N."/>
            <person name="Woyke T."/>
            <person name="Goodwin L."/>
            <person name="Detter C."/>
            <person name="Podell S."/>
            <person name="Yavitt J.B."/>
            <person name="Zinder S.H."/>
        </authorList>
    </citation>
    <scope>NUCLEOTIDE SEQUENCE [LARGE SCALE GENOMIC DNA]</scope>
    <source>
        <strain evidence="2">DSM 21154 / JCM 14090 / 6A8</strain>
    </source>
</reference>
<accession>A7I6P6</accession>
<organism evidence="1 2">
    <name type="scientific">Methanoregula boonei (strain DSM 21154 / JCM 14090 / 6A8)</name>
    <dbReference type="NCBI Taxonomy" id="456442"/>
    <lineage>
        <taxon>Archaea</taxon>
        <taxon>Methanobacteriati</taxon>
        <taxon>Methanobacteriota</taxon>
        <taxon>Stenosarchaea group</taxon>
        <taxon>Methanomicrobia</taxon>
        <taxon>Methanomicrobiales</taxon>
        <taxon>Methanoregulaceae</taxon>
        <taxon>Methanoregula</taxon>
    </lineage>
</organism>
<protein>
    <submittedName>
        <fullName evidence="1">Uncharacterized protein</fullName>
    </submittedName>
</protein>
<dbReference type="EMBL" id="CP000780">
    <property type="protein sequence ID" value="ABS55407.1"/>
    <property type="molecule type" value="Genomic_DNA"/>
</dbReference>
<dbReference type="KEGG" id="mbn:Mboo_0889"/>